<evidence type="ECO:0000256" key="2">
    <source>
        <dbReference type="PROSITE-ProRule" id="PRU00335"/>
    </source>
</evidence>
<feature type="DNA-binding region" description="H-T-H motif" evidence="2">
    <location>
        <begin position="40"/>
        <end position="59"/>
    </location>
</feature>
<keyword evidence="1 2" id="KW-0238">DNA-binding</keyword>
<proteinExistence type="predicted"/>
<dbReference type="Gene3D" id="1.10.357.10">
    <property type="entry name" value="Tetracycline Repressor, domain 2"/>
    <property type="match status" value="1"/>
</dbReference>
<evidence type="ECO:0000256" key="1">
    <source>
        <dbReference type="ARBA" id="ARBA00023125"/>
    </source>
</evidence>
<dbReference type="InterPro" id="IPR001647">
    <property type="entry name" value="HTH_TetR"/>
</dbReference>
<evidence type="ECO:0000313" key="5">
    <source>
        <dbReference type="Proteomes" id="UP000189796"/>
    </source>
</evidence>
<dbReference type="GO" id="GO:0000976">
    <property type="term" value="F:transcription cis-regulatory region binding"/>
    <property type="evidence" value="ECO:0007669"/>
    <property type="project" value="TreeGrafter"/>
</dbReference>
<dbReference type="Pfam" id="PF00440">
    <property type="entry name" value="TetR_N"/>
    <property type="match status" value="1"/>
</dbReference>
<dbReference type="AlphaFoldDB" id="A0A1M5W1V7"/>
<dbReference type="PANTHER" id="PTHR30055:SF226">
    <property type="entry name" value="HTH-TYPE TRANSCRIPTIONAL REGULATOR PKSA"/>
    <property type="match status" value="1"/>
</dbReference>
<accession>A0A1M5W1V7</accession>
<dbReference type="SUPFAM" id="SSF46689">
    <property type="entry name" value="Homeodomain-like"/>
    <property type="match status" value="1"/>
</dbReference>
<dbReference type="PROSITE" id="PS50977">
    <property type="entry name" value="HTH_TETR_2"/>
    <property type="match status" value="1"/>
</dbReference>
<dbReference type="OrthoDB" id="9805134at2"/>
<feature type="domain" description="HTH tetR-type" evidence="3">
    <location>
        <begin position="17"/>
        <end position="77"/>
    </location>
</feature>
<name>A0A1M5W1V7_9BRAD</name>
<dbReference type="PANTHER" id="PTHR30055">
    <property type="entry name" value="HTH-TYPE TRANSCRIPTIONAL REGULATOR RUTR"/>
    <property type="match status" value="1"/>
</dbReference>
<gene>
    <name evidence="4" type="ORF">SAMN05443248_6299</name>
</gene>
<reference evidence="4 5" key="1">
    <citation type="submission" date="2016-11" db="EMBL/GenBank/DDBJ databases">
        <authorList>
            <person name="Jaros S."/>
            <person name="Januszkiewicz K."/>
            <person name="Wedrychowicz H."/>
        </authorList>
    </citation>
    <scope>NUCLEOTIDE SEQUENCE [LARGE SCALE GENOMIC DNA]</scope>
    <source>
        <strain evidence="4 5">GAS138</strain>
    </source>
</reference>
<dbReference type="InterPro" id="IPR009057">
    <property type="entry name" value="Homeodomain-like_sf"/>
</dbReference>
<sequence length="217" mass="24129">MADGQNAGISRREEYAEATRCAIVAAARRLFSERGYFATKVDDIAASARVAPATVYAVSGGKQGLLRTLMETAITDPIVQTTIGRVEELDDPAAILSLVSATVRNMREESGDVMRVLLNTAPHDKAVFENLAIATARYRSAFEPIARRLMDLGALREDLELTDAIDVFWFYFGYSGLFTLHDENGWSFERAEHWLCREASRALLRDHTSPQAGRKTR</sequence>
<dbReference type="GO" id="GO:0003700">
    <property type="term" value="F:DNA-binding transcription factor activity"/>
    <property type="evidence" value="ECO:0007669"/>
    <property type="project" value="TreeGrafter"/>
</dbReference>
<dbReference type="InterPro" id="IPR050109">
    <property type="entry name" value="HTH-type_TetR-like_transc_reg"/>
</dbReference>
<dbReference type="PRINTS" id="PR00455">
    <property type="entry name" value="HTHTETR"/>
</dbReference>
<dbReference type="Gene3D" id="1.10.10.60">
    <property type="entry name" value="Homeodomain-like"/>
    <property type="match status" value="1"/>
</dbReference>
<evidence type="ECO:0000259" key="3">
    <source>
        <dbReference type="PROSITE" id="PS50977"/>
    </source>
</evidence>
<dbReference type="Proteomes" id="UP000189796">
    <property type="component" value="Chromosome I"/>
</dbReference>
<dbReference type="EMBL" id="LT670817">
    <property type="protein sequence ID" value="SHH81492.1"/>
    <property type="molecule type" value="Genomic_DNA"/>
</dbReference>
<protein>
    <submittedName>
        <fullName evidence="4">Transcriptional regulator, TetR family</fullName>
    </submittedName>
</protein>
<organism evidence="4 5">
    <name type="scientific">Bradyrhizobium erythrophlei</name>
    <dbReference type="NCBI Taxonomy" id="1437360"/>
    <lineage>
        <taxon>Bacteria</taxon>
        <taxon>Pseudomonadati</taxon>
        <taxon>Pseudomonadota</taxon>
        <taxon>Alphaproteobacteria</taxon>
        <taxon>Hyphomicrobiales</taxon>
        <taxon>Nitrobacteraceae</taxon>
        <taxon>Bradyrhizobium</taxon>
    </lineage>
</organism>
<evidence type="ECO:0000313" key="4">
    <source>
        <dbReference type="EMBL" id="SHH81492.1"/>
    </source>
</evidence>